<keyword evidence="3" id="KW-0418">Kinase</keyword>
<evidence type="ECO:0000313" key="6">
    <source>
        <dbReference type="Proteomes" id="UP000184121"/>
    </source>
</evidence>
<evidence type="ECO:0000259" key="4">
    <source>
        <dbReference type="Pfam" id="PF03976"/>
    </source>
</evidence>
<evidence type="ECO:0000313" key="5">
    <source>
        <dbReference type="EMBL" id="SHL32728.1"/>
    </source>
</evidence>
<organism evidence="5 6">
    <name type="scientific">Flavobacterium saccharophilum</name>
    <dbReference type="NCBI Taxonomy" id="29534"/>
    <lineage>
        <taxon>Bacteria</taxon>
        <taxon>Pseudomonadati</taxon>
        <taxon>Bacteroidota</taxon>
        <taxon>Flavobacteriia</taxon>
        <taxon>Flavobacteriales</taxon>
        <taxon>Flavobacteriaceae</taxon>
        <taxon>Flavobacterium</taxon>
    </lineage>
</organism>
<dbReference type="NCBIfam" id="TIGR03709">
    <property type="entry name" value="PPK2_rel_1"/>
    <property type="match status" value="1"/>
</dbReference>
<accession>A0A1M6ZQC6</accession>
<dbReference type="InterPro" id="IPR016898">
    <property type="entry name" value="Polyphosphate_phosphotransfera"/>
</dbReference>
<sequence>MSKKSKLKSKNLNSASSNLKVLSKKELLHKAKKFSEQYCVGDDKNFTLKDRPTSYFGNESKSAIKETLQIGVRALAAMQDILYAQDKWSVLLIFQAMDAAGKDGAIKHVMSGINPQGCQVSSFKGPSSEELDHDYLWRCQKHLPERGRIGIFNRSYYEEVLVVRVHEQILKSQKIPEKLITENIWENRFEDIRNFERYLNRNGTVVIKFFLNVSKEEQKRRFIERVDNPDKNWKFSPTDAKERGYWNDYMHAYEELIKNTSTKKSPWYVIPADNKSYARIAIASAIIHALDEMDLEYPKVSEAKIAELNAVKQALLDEED</sequence>
<dbReference type="GO" id="GO:0008976">
    <property type="term" value="F:polyphosphate kinase activity"/>
    <property type="evidence" value="ECO:0007669"/>
    <property type="project" value="InterPro"/>
</dbReference>
<gene>
    <name evidence="5" type="ORF">SAMN05444366_0364</name>
</gene>
<dbReference type="PANTHER" id="PTHR34383:SF3">
    <property type="entry name" value="POLYPHOSPHATE:AMP PHOSPHOTRANSFERASE"/>
    <property type="match status" value="1"/>
</dbReference>
<name>A0A1M6ZQC6_9FLAO</name>
<keyword evidence="6" id="KW-1185">Reference proteome</keyword>
<dbReference type="OrthoDB" id="9775224at2"/>
<dbReference type="AlphaFoldDB" id="A0A1M6ZQC6"/>
<dbReference type="PIRSF" id="PIRSF028756">
    <property type="entry name" value="PPK2_prd"/>
    <property type="match status" value="1"/>
</dbReference>
<dbReference type="Pfam" id="PF03976">
    <property type="entry name" value="PPK2"/>
    <property type="match status" value="1"/>
</dbReference>
<dbReference type="SUPFAM" id="SSF52540">
    <property type="entry name" value="P-loop containing nucleoside triphosphate hydrolases"/>
    <property type="match status" value="1"/>
</dbReference>
<evidence type="ECO:0000256" key="1">
    <source>
        <dbReference type="ARBA" id="ARBA00009924"/>
    </source>
</evidence>
<dbReference type="InterPro" id="IPR022488">
    <property type="entry name" value="PPK2-related"/>
</dbReference>
<dbReference type="PANTHER" id="PTHR34383">
    <property type="entry name" value="POLYPHOSPHATE:AMP PHOSPHOTRANSFERASE-RELATED"/>
    <property type="match status" value="1"/>
</dbReference>
<feature type="domain" description="Polyphosphate kinase-2-related" evidence="4">
    <location>
        <begin position="62"/>
        <end position="295"/>
    </location>
</feature>
<protein>
    <submittedName>
        <fullName evidence="5">Polyphosphate:nucleotide phosphotransferase, PPK2 family</fullName>
    </submittedName>
</protein>
<evidence type="ECO:0000256" key="3">
    <source>
        <dbReference type="ARBA" id="ARBA00022777"/>
    </source>
</evidence>
<comment type="similarity">
    <text evidence="1">Belongs to the polyphosphate kinase 2 (PPK2) family. Class I subfamily.</text>
</comment>
<dbReference type="Proteomes" id="UP000184121">
    <property type="component" value="Unassembled WGS sequence"/>
</dbReference>
<evidence type="ECO:0000256" key="2">
    <source>
        <dbReference type="ARBA" id="ARBA00022679"/>
    </source>
</evidence>
<reference evidence="6" key="1">
    <citation type="submission" date="2016-11" db="EMBL/GenBank/DDBJ databases">
        <authorList>
            <person name="Varghese N."/>
            <person name="Submissions S."/>
        </authorList>
    </citation>
    <scope>NUCLEOTIDE SEQUENCE [LARGE SCALE GENOMIC DNA]</scope>
    <source>
        <strain evidence="6">DSM 1811</strain>
    </source>
</reference>
<dbReference type="STRING" id="29534.SAMN05444366_0364"/>
<dbReference type="RefSeq" id="WP_086065107.1">
    <property type="nucleotide sequence ID" value="NZ_FRBY01000001.1"/>
</dbReference>
<dbReference type="Gene3D" id="3.40.50.300">
    <property type="entry name" value="P-loop containing nucleotide triphosphate hydrolases"/>
    <property type="match status" value="1"/>
</dbReference>
<dbReference type="GO" id="GO:0006797">
    <property type="term" value="P:polyphosphate metabolic process"/>
    <property type="evidence" value="ECO:0007669"/>
    <property type="project" value="InterPro"/>
</dbReference>
<proteinExistence type="inferred from homology"/>
<dbReference type="EMBL" id="FRBY01000001">
    <property type="protein sequence ID" value="SHL32728.1"/>
    <property type="molecule type" value="Genomic_DNA"/>
</dbReference>
<dbReference type="InterPro" id="IPR022300">
    <property type="entry name" value="PPK2-rel_1"/>
</dbReference>
<keyword evidence="2 5" id="KW-0808">Transferase</keyword>
<dbReference type="InterPro" id="IPR027417">
    <property type="entry name" value="P-loop_NTPase"/>
</dbReference>